<evidence type="ECO:0000256" key="1">
    <source>
        <dbReference type="ARBA" id="ARBA00001974"/>
    </source>
</evidence>
<keyword evidence="4" id="KW-0274">FAD</keyword>
<dbReference type="Pfam" id="PF00441">
    <property type="entry name" value="Acyl-CoA_dh_1"/>
    <property type="match status" value="1"/>
</dbReference>
<dbReference type="SUPFAM" id="SSF47203">
    <property type="entry name" value="Acyl-CoA dehydrogenase C-terminal domain-like"/>
    <property type="match status" value="1"/>
</dbReference>
<dbReference type="SUPFAM" id="SSF56645">
    <property type="entry name" value="Acyl-CoA dehydrogenase NM domain-like"/>
    <property type="match status" value="1"/>
</dbReference>
<dbReference type="Pfam" id="PF02771">
    <property type="entry name" value="Acyl-CoA_dh_N"/>
    <property type="match status" value="1"/>
</dbReference>
<dbReference type="PIRSF" id="PIRSF016578">
    <property type="entry name" value="HsaA"/>
    <property type="match status" value="1"/>
</dbReference>
<feature type="domain" description="Acyl-CoA dehydrogenase/oxidase C-terminal" evidence="5">
    <location>
        <begin position="235"/>
        <end position="341"/>
    </location>
</feature>
<dbReference type="GO" id="GO:0006552">
    <property type="term" value="P:L-leucine catabolic process"/>
    <property type="evidence" value="ECO:0007669"/>
    <property type="project" value="TreeGrafter"/>
</dbReference>
<dbReference type="PANTHER" id="PTHR43884">
    <property type="entry name" value="ACYL-COA DEHYDROGENASE"/>
    <property type="match status" value="1"/>
</dbReference>
<dbReference type="AlphaFoldDB" id="A0A2S0PA70"/>
<evidence type="ECO:0000259" key="5">
    <source>
        <dbReference type="Pfam" id="PF00441"/>
    </source>
</evidence>
<dbReference type="Gene3D" id="1.10.540.10">
    <property type="entry name" value="Acyl-CoA dehydrogenase/oxidase, N-terminal domain"/>
    <property type="match status" value="1"/>
</dbReference>
<dbReference type="PANTHER" id="PTHR43884:SF12">
    <property type="entry name" value="ISOVALERYL-COA DEHYDROGENASE, MITOCHONDRIAL-RELATED"/>
    <property type="match status" value="1"/>
</dbReference>
<dbReference type="OrthoDB" id="7316074at2"/>
<name>A0A2S0PA70_9NEIS</name>
<evidence type="ECO:0000313" key="8">
    <source>
        <dbReference type="Proteomes" id="UP000244173"/>
    </source>
</evidence>
<dbReference type="Gene3D" id="1.20.140.10">
    <property type="entry name" value="Butyryl-CoA Dehydrogenase, subunit A, domain 3"/>
    <property type="match status" value="1"/>
</dbReference>
<dbReference type="RefSeq" id="WP_107889271.1">
    <property type="nucleotide sequence ID" value="NZ_CP028519.1"/>
</dbReference>
<dbReference type="EMBL" id="CP028519">
    <property type="protein sequence ID" value="AVY94222.1"/>
    <property type="molecule type" value="Genomic_DNA"/>
</dbReference>
<comment type="cofactor">
    <cofactor evidence="1">
        <name>FAD</name>
        <dbReference type="ChEBI" id="CHEBI:57692"/>
    </cofactor>
</comment>
<proteinExistence type="inferred from homology"/>
<dbReference type="InterPro" id="IPR009075">
    <property type="entry name" value="AcylCo_DH/oxidase_C"/>
</dbReference>
<feature type="domain" description="Acyl-CoA dehydrogenase/oxidase N-terminal" evidence="6">
    <location>
        <begin position="24"/>
        <end position="116"/>
    </location>
</feature>
<dbReference type="GO" id="GO:0008470">
    <property type="term" value="F:3-methylbutanoyl-CoA dehydrogenase activity"/>
    <property type="evidence" value="ECO:0007669"/>
    <property type="project" value="TreeGrafter"/>
</dbReference>
<dbReference type="KEGG" id="maer:DAI18_09350"/>
<comment type="similarity">
    <text evidence="2">Belongs to the acyl-CoA dehydrogenase family.</text>
</comment>
<dbReference type="STRING" id="1122240.GCA_000620105_02527"/>
<evidence type="ECO:0000256" key="4">
    <source>
        <dbReference type="ARBA" id="ARBA00022827"/>
    </source>
</evidence>
<dbReference type="InterPro" id="IPR037069">
    <property type="entry name" value="AcylCoA_DH/ox_N_sf"/>
</dbReference>
<evidence type="ECO:0000313" key="7">
    <source>
        <dbReference type="EMBL" id="AVY94222.1"/>
    </source>
</evidence>
<sequence>MTIRAIEPIVDIAVHLIRSDDEALDTARTLAAQFAPGAAVRDRERRLPWDELAAMTRAGLWAVTVPREHGGAGVSRQTLTAIFRTLAAADPSIARILLAHVDTLERLRTAGGAQQRLLYRELLQGRHFASAPAGTVDGEPDSGGALRLNGELHQVAGAGFAEWLAVPARDARQRTWLALVPHNAHGLDIEDEAVPVGLRTVAGGTLRLTQVTVAAKWVFDLDGAARSPSPVALYAAAIDAGMAAAALDGTRCRPGAQTDALLATIGELQVRLSAAQTLLRHAARALDAGNDADVAVLQARVLCGDIALRAVDALFELAGPVLAVDGDDRDRCWRDARAHAQYAPSADSCRQLGERLLDLPSAAPLRAPF</sequence>
<keyword evidence="3" id="KW-0285">Flavoprotein</keyword>
<reference evidence="7 8" key="1">
    <citation type="submission" date="2018-04" db="EMBL/GenBank/DDBJ databases">
        <title>Denitrifier Microvirgula.</title>
        <authorList>
            <person name="Anderson E."/>
            <person name="Jang J."/>
            <person name="Ishii S."/>
        </authorList>
    </citation>
    <scope>NUCLEOTIDE SEQUENCE [LARGE SCALE GENOMIC DNA]</scope>
    <source>
        <strain evidence="7 8">BE2.4</strain>
    </source>
</reference>
<dbReference type="GO" id="GO:0050660">
    <property type="term" value="F:flavin adenine dinucleotide binding"/>
    <property type="evidence" value="ECO:0007669"/>
    <property type="project" value="InterPro"/>
</dbReference>
<evidence type="ECO:0000256" key="3">
    <source>
        <dbReference type="ARBA" id="ARBA00022630"/>
    </source>
</evidence>
<dbReference type="InterPro" id="IPR036250">
    <property type="entry name" value="AcylCo_DH-like_C"/>
</dbReference>
<evidence type="ECO:0000256" key="2">
    <source>
        <dbReference type="ARBA" id="ARBA00009347"/>
    </source>
</evidence>
<dbReference type="InterPro" id="IPR046373">
    <property type="entry name" value="Acyl-CoA_Oxase/DH_mid-dom_sf"/>
</dbReference>
<gene>
    <name evidence="7" type="ORF">DAI18_09350</name>
</gene>
<organism evidence="7 8">
    <name type="scientific">Microvirgula aerodenitrificans</name>
    <dbReference type="NCBI Taxonomy" id="57480"/>
    <lineage>
        <taxon>Bacteria</taxon>
        <taxon>Pseudomonadati</taxon>
        <taxon>Pseudomonadota</taxon>
        <taxon>Betaproteobacteria</taxon>
        <taxon>Neisseriales</taxon>
        <taxon>Aquaspirillaceae</taxon>
        <taxon>Microvirgula</taxon>
    </lineage>
</organism>
<dbReference type="Gene3D" id="2.40.110.10">
    <property type="entry name" value="Butyryl-CoA Dehydrogenase, subunit A, domain 2"/>
    <property type="match status" value="1"/>
</dbReference>
<accession>A0A2S0PA70</accession>
<evidence type="ECO:0000259" key="6">
    <source>
        <dbReference type="Pfam" id="PF02771"/>
    </source>
</evidence>
<dbReference type="InterPro" id="IPR013786">
    <property type="entry name" value="AcylCoA_DH/ox_N"/>
</dbReference>
<protein>
    <submittedName>
        <fullName evidence="7">SfnB family sulfur acquisition oxidoreductase</fullName>
    </submittedName>
</protein>
<dbReference type="Proteomes" id="UP000244173">
    <property type="component" value="Chromosome"/>
</dbReference>
<dbReference type="InterPro" id="IPR009100">
    <property type="entry name" value="AcylCoA_DH/oxidase_NM_dom_sf"/>
</dbReference>
<keyword evidence="8" id="KW-1185">Reference proteome</keyword>